<feature type="compositionally biased region" description="Basic and acidic residues" evidence="1">
    <location>
        <begin position="9"/>
        <end position="27"/>
    </location>
</feature>
<evidence type="ECO:0000256" key="1">
    <source>
        <dbReference type="SAM" id="MobiDB-lite"/>
    </source>
</evidence>
<feature type="region of interest" description="Disordered" evidence="1">
    <location>
        <begin position="1"/>
        <end position="44"/>
    </location>
</feature>
<accession>A0A9P7N345</accession>
<keyword evidence="3" id="KW-1185">Reference proteome</keyword>
<feature type="non-terminal residue" evidence="2">
    <location>
        <position position="1"/>
    </location>
</feature>
<evidence type="ECO:0000313" key="2">
    <source>
        <dbReference type="EMBL" id="KAG5986062.1"/>
    </source>
</evidence>
<dbReference type="Proteomes" id="UP000748025">
    <property type="component" value="Unassembled WGS sequence"/>
</dbReference>
<protein>
    <submittedName>
        <fullName evidence="2">Uncharacterized protein</fullName>
    </submittedName>
</protein>
<organism evidence="2 3">
    <name type="scientific">Claviceps pusilla</name>
    <dbReference type="NCBI Taxonomy" id="123648"/>
    <lineage>
        <taxon>Eukaryota</taxon>
        <taxon>Fungi</taxon>
        <taxon>Dikarya</taxon>
        <taxon>Ascomycota</taxon>
        <taxon>Pezizomycotina</taxon>
        <taxon>Sordariomycetes</taxon>
        <taxon>Hypocreomycetidae</taxon>
        <taxon>Hypocreales</taxon>
        <taxon>Clavicipitaceae</taxon>
        <taxon>Claviceps</taxon>
    </lineage>
</organism>
<proteinExistence type="predicted"/>
<sequence>SSKQHVVKSRRDQETSRQKGSRQEETLTCKSPYSPGARGLGFPLSTPYKCPPNTHPVNIVTS</sequence>
<reference evidence="2" key="1">
    <citation type="journal article" date="2020" name="bioRxiv">
        <title>Whole genome comparisons of ergot fungi reveals the divergence and evolution of species within the genus Claviceps are the result of varying mechanisms driving genome evolution and host range expansion.</title>
        <authorList>
            <person name="Wyka S.A."/>
            <person name="Mondo S.J."/>
            <person name="Liu M."/>
            <person name="Dettman J."/>
            <person name="Nalam V."/>
            <person name="Broders K.D."/>
        </authorList>
    </citation>
    <scope>NUCLEOTIDE SEQUENCE</scope>
    <source>
        <strain evidence="2">CCC 602</strain>
    </source>
</reference>
<dbReference type="EMBL" id="SRPW01003794">
    <property type="protein sequence ID" value="KAG5986062.1"/>
    <property type="molecule type" value="Genomic_DNA"/>
</dbReference>
<dbReference type="AlphaFoldDB" id="A0A9P7N345"/>
<gene>
    <name evidence="2" type="ORF">E4U43_005692</name>
</gene>
<evidence type="ECO:0000313" key="3">
    <source>
        <dbReference type="Proteomes" id="UP000748025"/>
    </source>
</evidence>
<name>A0A9P7N345_9HYPO</name>
<comment type="caution">
    <text evidence="2">The sequence shown here is derived from an EMBL/GenBank/DDBJ whole genome shotgun (WGS) entry which is preliminary data.</text>
</comment>